<evidence type="ECO:0000313" key="8">
    <source>
        <dbReference type="EMBL" id="KAH0866692.1"/>
    </source>
</evidence>
<dbReference type="SUPFAM" id="SSF101941">
    <property type="entry name" value="NAC domain"/>
    <property type="match status" value="2"/>
</dbReference>
<feature type="region of interest" description="Disordered" evidence="6">
    <location>
        <begin position="408"/>
        <end position="438"/>
    </location>
</feature>
<dbReference type="Gene3D" id="2.170.150.80">
    <property type="entry name" value="NAC domain"/>
    <property type="match status" value="2"/>
</dbReference>
<comment type="subcellular location">
    <subcellularLocation>
        <location evidence="1">Nucleus</location>
    </subcellularLocation>
</comment>
<dbReference type="InterPro" id="IPR003441">
    <property type="entry name" value="NAC-dom"/>
</dbReference>
<keyword evidence="2" id="KW-0805">Transcription regulation</keyword>
<evidence type="ECO:0000256" key="5">
    <source>
        <dbReference type="ARBA" id="ARBA00023242"/>
    </source>
</evidence>
<evidence type="ECO:0000259" key="7">
    <source>
        <dbReference type="PROSITE" id="PS51005"/>
    </source>
</evidence>
<gene>
    <name evidence="8" type="ORF">HID58_083903</name>
</gene>
<dbReference type="PANTHER" id="PTHR31989">
    <property type="entry name" value="NAC DOMAIN-CONTAINING PROTEIN 82-RELATED"/>
    <property type="match status" value="1"/>
</dbReference>
<evidence type="ECO:0000256" key="4">
    <source>
        <dbReference type="ARBA" id="ARBA00023163"/>
    </source>
</evidence>
<evidence type="ECO:0000256" key="3">
    <source>
        <dbReference type="ARBA" id="ARBA00023125"/>
    </source>
</evidence>
<evidence type="ECO:0000256" key="6">
    <source>
        <dbReference type="SAM" id="MobiDB-lite"/>
    </source>
</evidence>
<dbReference type="Pfam" id="PF02365">
    <property type="entry name" value="NAM"/>
    <property type="match status" value="2"/>
</dbReference>
<keyword evidence="9" id="KW-1185">Reference proteome</keyword>
<feature type="region of interest" description="Disordered" evidence="6">
    <location>
        <begin position="325"/>
        <end position="345"/>
    </location>
</feature>
<dbReference type="Proteomes" id="UP000824890">
    <property type="component" value="Unassembled WGS sequence"/>
</dbReference>
<organism evidence="8 9">
    <name type="scientific">Brassica napus</name>
    <name type="common">Rape</name>
    <dbReference type="NCBI Taxonomy" id="3708"/>
    <lineage>
        <taxon>Eukaryota</taxon>
        <taxon>Viridiplantae</taxon>
        <taxon>Streptophyta</taxon>
        <taxon>Embryophyta</taxon>
        <taxon>Tracheophyta</taxon>
        <taxon>Spermatophyta</taxon>
        <taxon>Magnoliopsida</taxon>
        <taxon>eudicotyledons</taxon>
        <taxon>Gunneridae</taxon>
        <taxon>Pentapetalae</taxon>
        <taxon>rosids</taxon>
        <taxon>malvids</taxon>
        <taxon>Brassicales</taxon>
        <taxon>Brassicaceae</taxon>
        <taxon>Brassiceae</taxon>
        <taxon>Brassica</taxon>
    </lineage>
</organism>
<feature type="domain" description="NAC" evidence="7">
    <location>
        <begin position="253"/>
        <end position="401"/>
    </location>
</feature>
<feature type="compositionally biased region" description="Polar residues" evidence="6">
    <location>
        <begin position="421"/>
        <end position="436"/>
    </location>
</feature>
<feature type="region of interest" description="Disordered" evidence="6">
    <location>
        <begin position="158"/>
        <end position="185"/>
    </location>
</feature>
<dbReference type="EMBL" id="JAGKQM010000018">
    <property type="protein sequence ID" value="KAH0866692.1"/>
    <property type="molecule type" value="Genomic_DNA"/>
</dbReference>
<keyword evidence="3" id="KW-0238">DNA-binding</keyword>
<evidence type="ECO:0000256" key="2">
    <source>
        <dbReference type="ARBA" id="ARBA00023015"/>
    </source>
</evidence>
<evidence type="ECO:0000313" key="9">
    <source>
        <dbReference type="Proteomes" id="UP000824890"/>
    </source>
</evidence>
<comment type="caution">
    <text evidence="8">The sequence shown here is derived from an EMBL/GenBank/DDBJ whole genome shotgun (WGS) entry which is preliminary data.</text>
</comment>
<dbReference type="InterPro" id="IPR036093">
    <property type="entry name" value="NAC_dom_sf"/>
</dbReference>
<reference evidence="8 9" key="1">
    <citation type="submission" date="2021-05" db="EMBL/GenBank/DDBJ databases">
        <title>Genome Assembly of Synthetic Allotetraploid Brassica napus Reveals Homoeologous Exchanges between Subgenomes.</title>
        <authorList>
            <person name="Davis J.T."/>
        </authorList>
    </citation>
    <scope>NUCLEOTIDE SEQUENCE [LARGE SCALE GENOMIC DNA]</scope>
    <source>
        <strain evidence="9">cv. Da-Ae</strain>
        <tissue evidence="8">Seedling</tissue>
    </source>
</reference>
<keyword evidence="5" id="KW-0539">Nucleus</keyword>
<feature type="domain" description="NAC" evidence="7">
    <location>
        <begin position="1"/>
        <end position="148"/>
    </location>
</feature>
<name>A0ABQ7YEV6_BRANA</name>
<accession>A0ABQ7YEV6</accession>
<dbReference type="PROSITE" id="PS51005">
    <property type="entry name" value="NAC"/>
    <property type="match status" value="2"/>
</dbReference>
<protein>
    <recommendedName>
        <fullName evidence="7">NAC domain-containing protein</fullName>
    </recommendedName>
</protein>
<sequence length="492" mass="55610">MVGFRPTDVELVEHYLRPKNNGGGSTTSSQVDQVINTVDICNLDPWELPPLSRIASSDQVWYFFGRKESRYNRGERQKRKTKSGYWKKTGNTLPITRKRGNHETIGEKRVLMFYMSGSRSNWVMHEYHASCLSPNDSGAYTICKVQFKGEASEISSSSGVDHVVHSHSLPTPMNNPGGSEGLENSSSVLDNQQAMQFEAETQMAFDILPSYDWKSLLDDDDADEQNKTASMPSQRPVSSLVTYSSDDDYKMENLVGLRFIPTDEEIVDHYLRLKNIGGSNTSHVDEVISTVNICNFDPWDLPPQSRIASSDQVWHFFGRKESKYNKGERQKRKTKSGFWKKTGNTLPIKRKRGNRQKIGEKQVLVFYKNGSKSNWVMHEYHASCLSPPQSGAYTICKVQFKGEASEISSSSGVDNVEHSPTPMTNPGGSESPSQFSGFRDHQQEMQFESETQTDFEELLSYDLNSLLDYDGDEQIEIASMQKSMTSIFIGHI</sequence>
<keyword evidence="4" id="KW-0804">Transcription</keyword>
<evidence type="ECO:0000256" key="1">
    <source>
        <dbReference type="ARBA" id="ARBA00004123"/>
    </source>
</evidence>
<proteinExistence type="predicted"/>
<feature type="compositionally biased region" description="Polar residues" evidence="6">
    <location>
        <begin position="169"/>
        <end position="185"/>
    </location>
</feature>